<proteinExistence type="predicted"/>
<accession>X0Z0W9</accession>
<feature type="non-terminal residue" evidence="1">
    <location>
        <position position="1"/>
    </location>
</feature>
<name>X0Z0W9_9ZZZZ</name>
<protein>
    <submittedName>
        <fullName evidence="1">Uncharacterized protein</fullName>
    </submittedName>
</protein>
<reference evidence="1" key="1">
    <citation type="journal article" date="2014" name="Front. Microbiol.">
        <title>High frequency of phylogenetically diverse reductive dehalogenase-homologous genes in deep subseafloor sedimentary metagenomes.</title>
        <authorList>
            <person name="Kawai M."/>
            <person name="Futagami T."/>
            <person name="Toyoda A."/>
            <person name="Takaki Y."/>
            <person name="Nishi S."/>
            <person name="Hori S."/>
            <person name="Arai W."/>
            <person name="Tsubouchi T."/>
            <person name="Morono Y."/>
            <person name="Uchiyama I."/>
            <person name="Ito T."/>
            <person name="Fujiyama A."/>
            <person name="Inagaki F."/>
            <person name="Takami H."/>
        </authorList>
    </citation>
    <scope>NUCLEOTIDE SEQUENCE</scope>
    <source>
        <strain evidence="1">Expedition CK06-06</strain>
    </source>
</reference>
<evidence type="ECO:0000313" key="1">
    <source>
        <dbReference type="EMBL" id="GAG62650.1"/>
    </source>
</evidence>
<sequence length="31" mass="3590">CLMVDWQVINVSPQKHKSSYAPLRIILESHP</sequence>
<organism evidence="1">
    <name type="scientific">marine sediment metagenome</name>
    <dbReference type="NCBI Taxonomy" id="412755"/>
    <lineage>
        <taxon>unclassified sequences</taxon>
        <taxon>metagenomes</taxon>
        <taxon>ecological metagenomes</taxon>
    </lineage>
</organism>
<dbReference type="AlphaFoldDB" id="X0Z0W9"/>
<dbReference type="EMBL" id="BART01003860">
    <property type="protein sequence ID" value="GAG62650.1"/>
    <property type="molecule type" value="Genomic_DNA"/>
</dbReference>
<gene>
    <name evidence="1" type="ORF">S01H4_10213</name>
</gene>
<comment type="caution">
    <text evidence="1">The sequence shown here is derived from an EMBL/GenBank/DDBJ whole genome shotgun (WGS) entry which is preliminary data.</text>
</comment>